<organism evidence="3 4">
    <name type="scientific">Novipirellula aureliae</name>
    <dbReference type="NCBI Taxonomy" id="2527966"/>
    <lineage>
        <taxon>Bacteria</taxon>
        <taxon>Pseudomonadati</taxon>
        <taxon>Planctomycetota</taxon>
        <taxon>Planctomycetia</taxon>
        <taxon>Pirellulales</taxon>
        <taxon>Pirellulaceae</taxon>
        <taxon>Novipirellula</taxon>
    </lineage>
</organism>
<dbReference type="EMBL" id="SJPY01000003">
    <property type="protein sequence ID" value="TWU43383.1"/>
    <property type="molecule type" value="Genomic_DNA"/>
</dbReference>
<dbReference type="Pfam" id="PF13432">
    <property type="entry name" value="TPR_16"/>
    <property type="match status" value="1"/>
</dbReference>
<feature type="repeat" description="TPR" evidence="1">
    <location>
        <begin position="49"/>
        <end position="82"/>
    </location>
</feature>
<dbReference type="RefSeq" id="WP_146599820.1">
    <property type="nucleotide sequence ID" value="NZ_SJPY01000003.1"/>
</dbReference>
<sequence length="266" mass="30196">MTSGNPLGKPTSPQPPSGQPAGQKPAGQKVWRQRRQELEHRIRSCPTDVELYRELAEIYRKDQRPQESARVLNEAIRMFPDNESLLWDLEEAKLARSLQQYREVADLASKLQTNEVERELKRSKNDWAYRRIEVCKARLDRDPSLTQLHFVLAEALYDCGQCDDALEQLEPLVGLDEYSPQAFLLKGKCLLELGREGEAMSALRASALRRSVPAPLPIRVAGLRLLCETAERLHVDLTLKHYRNQLATSEQELVQSVADNKGASKS</sequence>
<reference evidence="3 4" key="1">
    <citation type="submission" date="2019-02" db="EMBL/GenBank/DDBJ databases">
        <title>Deep-cultivation of Planctomycetes and their phenomic and genomic characterization uncovers novel biology.</title>
        <authorList>
            <person name="Wiegand S."/>
            <person name="Jogler M."/>
            <person name="Boedeker C."/>
            <person name="Pinto D."/>
            <person name="Vollmers J."/>
            <person name="Rivas-Marin E."/>
            <person name="Kohn T."/>
            <person name="Peeters S.H."/>
            <person name="Heuer A."/>
            <person name="Rast P."/>
            <person name="Oberbeckmann S."/>
            <person name="Bunk B."/>
            <person name="Jeske O."/>
            <person name="Meyerdierks A."/>
            <person name="Storesund J.E."/>
            <person name="Kallscheuer N."/>
            <person name="Luecker S."/>
            <person name="Lage O.M."/>
            <person name="Pohl T."/>
            <person name="Merkel B.J."/>
            <person name="Hornburger P."/>
            <person name="Mueller R.-W."/>
            <person name="Bruemmer F."/>
            <person name="Labrenz M."/>
            <person name="Spormann A.M."/>
            <person name="Op Den Camp H."/>
            <person name="Overmann J."/>
            <person name="Amann R."/>
            <person name="Jetten M.S.M."/>
            <person name="Mascher T."/>
            <person name="Medema M.H."/>
            <person name="Devos D.P."/>
            <person name="Kaster A.-K."/>
            <person name="Ovreas L."/>
            <person name="Rohde M."/>
            <person name="Galperin M.Y."/>
            <person name="Jogler C."/>
        </authorList>
    </citation>
    <scope>NUCLEOTIDE SEQUENCE [LARGE SCALE GENOMIC DNA]</scope>
    <source>
        <strain evidence="3 4">Q31b</strain>
    </source>
</reference>
<accession>A0A5C6E108</accession>
<proteinExistence type="predicted"/>
<gene>
    <name evidence="3" type="ORF">Q31b_24220</name>
</gene>
<dbReference type="Gene3D" id="1.25.40.10">
    <property type="entry name" value="Tetratricopeptide repeat domain"/>
    <property type="match status" value="2"/>
</dbReference>
<keyword evidence="4" id="KW-1185">Reference proteome</keyword>
<feature type="region of interest" description="Disordered" evidence="2">
    <location>
        <begin position="1"/>
        <end position="37"/>
    </location>
</feature>
<protein>
    <submittedName>
        <fullName evidence="3">Anaphase-promoting complex, cyclosome, subunit 3</fullName>
    </submittedName>
</protein>
<evidence type="ECO:0000256" key="2">
    <source>
        <dbReference type="SAM" id="MobiDB-lite"/>
    </source>
</evidence>
<dbReference type="OrthoDB" id="286371at2"/>
<dbReference type="InterPro" id="IPR019734">
    <property type="entry name" value="TPR_rpt"/>
</dbReference>
<dbReference type="AlphaFoldDB" id="A0A5C6E108"/>
<dbReference type="PROSITE" id="PS50005">
    <property type="entry name" value="TPR"/>
    <property type="match status" value="1"/>
</dbReference>
<evidence type="ECO:0000256" key="1">
    <source>
        <dbReference type="PROSITE-ProRule" id="PRU00339"/>
    </source>
</evidence>
<evidence type="ECO:0000313" key="3">
    <source>
        <dbReference type="EMBL" id="TWU43383.1"/>
    </source>
</evidence>
<comment type="caution">
    <text evidence="3">The sequence shown here is derived from an EMBL/GenBank/DDBJ whole genome shotgun (WGS) entry which is preliminary data.</text>
</comment>
<name>A0A5C6E108_9BACT</name>
<keyword evidence="1" id="KW-0802">TPR repeat</keyword>
<dbReference type="SUPFAM" id="SSF48452">
    <property type="entry name" value="TPR-like"/>
    <property type="match status" value="1"/>
</dbReference>
<dbReference type="Proteomes" id="UP000315471">
    <property type="component" value="Unassembled WGS sequence"/>
</dbReference>
<feature type="compositionally biased region" description="Low complexity" evidence="2">
    <location>
        <begin position="19"/>
        <end position="28"/>
    </location>
</feature>
<dbReference type="InterPro" id="IPR011990">
    <property type="entry name" value="TPR-like_helical_dom_sf"/>
</dbReference>
<evidence type="ECO:0000313" key="4">
    <source>
        <dbReference type="Proteomes" id="UP000315471"/>
    </source>
</evidence>